<dbReference type="CDD" id="cd17745">
    <property type="entry name" value="BRCT_p53bp1_rpt1"/>
    <property type="match status" value="1"/>
</dbReference>
<dbReference type="Gene3D" id="3.40.50.10190">
    <property type="entry name" value="BRCT domain"/>
    <property type="match status" value="1"/>
</dbReference>
<evidence type="ECO:0000259" key="5">
    <source>
        <dbReference type="PROSITE" id="PS50172"/>
    </source>
</evidence>
<dbReference type="GO" id="GO:0042393">
    <property type="term" value="F:histone binding"/>
    <property type="evidence" value="ECO:0007669"/>
    <property type="project" value="TreeGrafter"/>
</dbReference>
<dbReference type="SUPFAM" id="SSF52113">
    <property type="entry name" value="BRCT domain"/>
    <property type="match status" value="1"/>
</dbReference>
<dbReference type="InterPro" id="IPR047252">
    <property type="entry name" value="TP53BP1-like"/>
</dbReference>
<keyword evidence="3" id="KW-0539">Nucleus</keyword>
<dbReference type="AlphaFoldDB" id="A0A2P5HT16"/>
<feature type="compositionally biased region" description="Polar residues" evidence="4">
    <location>
        <begin position="804"/>
        <end position="813"/>
    </location>
</feature>
<feature type="region of interest" description="Disordered" evidence="4">
    <location>
        <begin position="508"/>
        <end position="593"/>
    </location>
</feature>
<dbReference type="InterPro" id="IPR047249">
    <property type="entry name" value="BRCT_p53bp1-like_rpt1"/>
</dbReference>
<feature type="compositionally biased region" description="Acidic residues" evidence="4">
    <location>
        <begin position="476"/>
        <end position="486"/>
    </location>
</feature>
<keyword evidence="2" id="KW-0227">DNA damage</keyword>
<proteinExistence type="predicted"/>
<dbReference type="InterPro" id="IPR036420">
    <property type="entry name" value="BRCT_dom_sf"/>
</dbReference>
<feature type="compositionally biased region" description="Basic and acidic residues" evidence="4">
    <location>
        <begin position="910"/>
        <end position="921"/>
    </location>
</feature>
<keyword evidence="7" id="KW-1185">Reference proteome</keyword>
<dbReference type="PANTHER" id="PTHR15321">
    <property type="entry name" value="TUMOR SUPPRESSOR P53-BINDING PROTEIN 1"/>
    <property type="match status" value="1"/>
</dbReference>
<feature type="region of interest" description="Disordered" evidence="4">
    <location>
        <begin position="308"/>
        <end position="341"/>
    </location>
</feature>
<feature type="compositionally biased region" description="Polar residues" evidence="4">
    <location>
        <begin position="239"/>
        <end position="249"/>
    </location>
</feature>
<dbReference type="InParanoid" id="A0A2P5HT16"/>
<dbReference type="PROSITE" id="PS50172">
    <property type="entry name" value="BRCT"/>
    <property type="match status" value="1"/>
</dbReference>
<feature type="compositionally biased region" description="Basic residues" evidence="4">
    <location>
        <begin position="57"/>
        <end position="67"/>
    </location>
</feature>
<organism evidence="6 7">
    <name type="scientific">Diaporthe helianthi</name>
    <dbReference type="NCBI Taxonomy" id="158607"/>
    <lineage>
        <taxon>Eukaryota</taxon>
        <taxon>Fungi</taxon>
        <taxon>Dikarya</taxon>
        <taxon>Ascomycota</taxon>
        <taxon>Pezizomycotina</taxon>
        <taxon>Sordariomycetes</taxon>
        <taxon>Sordariomycetidae</taxon>
        <taxon>Diaporthales</taxon>
        <taxon>Diaporthaceae</taxon>
        <taxon>Diaporthe</taxon>
    </lineage>
</organism>
<evidence type="ECO:0000256" key="2">
    <source>
        <dbReference type="ARBA" id="ARBA00022763"/>
    </source>
</evidence>
<dbReference type="InterPro" id="IPR001357">
    <property type="entry name" value="BRCT_dom"/>
</dbReference>
<evidence type="ECO:0000256" key="3">
    <source>
        <dbReference type="ARBA" id="ARBA00023242"/>
    </source>
</evidence>
<feature type="compositionally biased region" description="Polar residues" evidence="4">
    <location>
        <begin position="70"/>
        <end position="85"/>
    </location>
</feature>
<reference evidence="6" key="1">
    <citation type="submission" date="2017-09" db="EMBL/GenBank/DDBJ databases">
        <title>Polyketide synthases of a Diaporthe helianthi virulent isolate.</title>
        <authorList>
            <person name="Baroncelli R."/>
        </authorList>
    </citation>
    <scope>NUCLEOTIDE SEQUENCE [LARGE SCALE GENOMIC DNA]</scope>
    <source>
        <strain evidence="6">7/96</strain>
    </source>
</reference>
<evidence type="ECO:0000256" key="1">
    <source>
        <dbReference type="ARBA" id="ARBA00004123"/>
    </source>
</evidence>
<dbReference type="GO" id="GO:0005634">
    <property type="term" value="C:nucleus"/>
    <property type="evidence" value="ECO:0007669"/>
    <property type="project" value="UniProtKB-SubCell"/>
</dbReference>
<comment type="subcellular location">
    <subcellularLocation>
        <location evidence="1">Nucleus</location>
    </subcellularLocation>
</comment>
<feature type="compositionally biased region" description="Low complexity" evidence="4">
    <location>
        <begin position="849"/>
        <end position="873"/>
    </location>
</feature>
<dbReference type="STRING" id="158607.A0A2P5HT16"/>
<dbReference type="PANTHER" id="PTHR15321:SF3">
    <property type="entry name" value="TP53-BINDING PROTEIN 1"/>
    <property type="match status" value="1"/>
</dbReference>
<gene>
    <name evidence="6" type="ORF">DHEL01_v208202</name>
</gene>
<feature type="compositionally biased region" description="Pro residues" evidence="4">
    <location>
        <begin position="624"/>
        <end position="634"/>
    </location>
</feature>
<accession>A0A2P5HT16</accession>
<feature type="compositionally biased region" description="Low complexity" evidence="4">
    <location>
        <begin position="790"/>
        <end position="803"/>
    </location>
</feature>
<feature type="compositionally biased region" description="Polar residues" evidence="4">
    <location>
        <begin position="136"/>
        <end position="153"/>
    </location>
</feature>
<feature type="compositionally biased region" description="Polar residues" evidence="4">
    <location>
        <begin position="272"/>
        <end position="282"/>
    </location>
</feature>
<feature type="region of interest" description="Disordered" evidence="4">
    <location>
        <begin position="57"/>
        <end position="251"/>
    </location>
</feature>
<feature type="compositionally biased region" description="Polar residues" evidence="4">
    <location>
        <begin position="460"/>
        <end position="471"/>
    </location>
</feature>
<dbReference type="Proteomes" id="UP000094444">
    <property type="component" value="Unassembled WGS sequence"/>
</dbReference>
<evidence type="ECO:0000313" key="6">
    <source>
        <dbReference type="EMBL" id="POS73404.1"/>
    </source>
</evidence>
<feature type="region of interest" description="Disordered" evidence="4">
    <location>
        <begin position="271"/>
        <end position="293"/>
    </location>
</feature>
<feature type="region of interest" description="Disordered" evidence="4">
    <location>
        <begin position="436"/>
        <end position="488"/>
    </location>
</feature>
<dbReference type="GO" id="GO:0045944">
    <property type="term" value="P:positive regulation of transcription by RNA polymerase II"/>
    <property type="evidence" value="ECO:0007669"/>
    <property type="project" value="TreeGrafter"/>
</dbReference>
<feature type="compositionally biased region" description="Polar residues" evidence="4">
    <location>
        <begin position="879"/>
        <end position="902"/>
    </location>
</feature>
<feature type="region of interest" description="Disordered" evidence="4">
    <location>
        <begin position="608"/>
        <end position="925"/>
    </location>
</feature>
<evidence type="ECO:0000313" key="7">
    <source>
        <dbReference type="Proteomes" id="UP000094444"/>
    </source>
</evidence>
<comment type="caution">
    <text evidence="6">The sequence shown here is derived from an EMBL/GenBank/DDBJ whole genome shotgun (WGS) entry which is preliminary data.</text>
</comment>
<dbReference type="EMBL" id="MAVT02000805">
    <property type="protein sequence ID" value="POS73404.1"/>
    <property type="molecule type" value="Genomic_DNA"/>
</dbReference>
<dbReference type="GO" id="GO:0000077">
    <property type="term" value="P:DNA damage checkpoint signaling"/>
    <property type="evidence" value="ECO:0007669"/>
    <property type="project" value="TreeGrafter"/>
</dbReference>
<feature type="domain" description="BRCT" evidence="5">
    <location>
        <begin position="924"/>
        <end position="1059"/>
    </location>
</feature>
<evidence type="ECO:0000256" key="4">
    <source>
        <dbReference type="SAM" id="MobiDB-lite"/>
    </source>
</evidence>
<name>A0A2P5HT16_DIAHE</name>
<protein>
    <recommendedName>
        <fullName evidence="5">BRCT domain-containing protein</fullName>
    </recommendedName>
</protein>
<sequence length="1227" mass="131157">MRSPKKAEKAALSGEVESQDTQEVLGIYHQQFGVGIWSSSPSQPLPADEVLAELKQHPRPPKVHQKFAGKTSSKQKISASKTRVNTGAKELQVNAKSRGRAKRDPAIVGSCKGVHGKGHGPDGGSSAANRPGGSPGTNLDASNSRASFPSHPTTPARFPKQATSADASAARHQPVLGSQSGVGHVQQRHDDGAIRLTSQTGLLPATVNPARLTAPNDDANDLTSLPAKQPNLRRRKMDPSQSPTQSNDARSYEQYISRGDDVILTDPVEQPELNSQQTSQSADGDRTLQDDDTGAVNFRNIDEYNDNFSALDSLGTGRPSYSSPDRLPRNPETPATHKNPFAGSRAHLLPASQMFGQTQVSSAYKVASPTSSRPSPDIFHPQNGISPNRFISSPLKNLGTGQQQLHAVASSPQISIPYDTSPQHPSHEVVDLTGGLVDSTPVQPKHTFPRGLAEDYEPLYTSQRQYESSPQHVPEIESDSDASEDDEMRRHCQLYSKRAKVEVKLASIKYERRSPPGEAVVPSTHTKRGGDQKTDSQQYRGQCEGRAGDYSQTTVEDSQDRLAIRSGDPGGGDAVIDDSQGVVPRPSEHAAHMSSNDAVVLATLPNTAQSATGSPVENLDGSPRPQPNSRPDTPPGRNTTQEVGTDPVPETSPAMLQPRPFGDMEPSSSGGGSKQESFAALLRSSHPASSSSDNRHAVGPTPSGRRDRSASEARSLAVGHGRAELDASDAASGATRRNSASRRSLDQNLAEVAGTSPVVGSRPTNPALNTRARLRSSRNQGYKMSPPVPGSSGSSLSTLTVTPNISSRTTPLTEGSPDVGADKTLGMTAESLTSSPTAAKAGRSRGKVAAAKPKPHAAASRSLRTSTRRSATSFGRGASVSTDELTRSPASSSPTTFEQSAILSRLGRRSLRETPVSREPSRGGGANLFTGMTFAVSFQAQHRGEKDSDYNSRAGIKLVVENQIKRGGGSVLDGGFDKLFEVVPTKNAEVSSSMAGPDEEIKLTTAAKGTGFTALIADGHSRKEKYMQALALGIPCIHKRWITRCVEKQKLVDWSDYLLCAGSSVYLGDAIKSRSMPVYDAASAKLSEVVETRPRLLRGSRILFVLRKQDENEKMAYVFLTRVLGASVSIVHTVGEARKQLKESEDASGPYDWVYLDERMSGGAALFADKTGSTSTAPAAIRKRKRKSTIEALTPAPKKIRTLSDELVIQSLILGRLIEEDEKIREE</sequence>
<dbReference type="OrthoDB" id="129353at2759"/>